<feature type="domain" description="Arrestin-like N-terminal" evidence="17">
    <location>
        <begin position="504"/>
        <end position="627"/>
    </location>
</feature>
<dbReference type="SUPFAM" id="SSF81296">
    <property type="entry name" value="E set domains"/>
    <property type="match status" value="1"/>
</dbReference>
<evidence type="ECO:0000256" key="8">
    <source>
        <dbReference type="ARBA" id="ARBA00022919"/>
    </source>
</evidence>
<comment type="pathway">
    <text evidence="3">Lipid metabolism; sphingolipid metabolism.</text>
</comment>
<proteinExistence type="inferred from homology"/>
<evidence type="ECO:0000256" key="15">
    <source>
        <dbReference type="ARBA" id="ARBA00042568"/>
    </source>
</evidence>
<dbReference type="Gene3D" id="3.40.640.10">
    <property type="entry name" value="Type I PLP-dependent aspartate aminotransferase-like (Major domain)"/>
    <property type="match status" value="1"/>
</dbReference>
<evidence type="ECO:0000313" key="18">
    <source>
        <dbReference type="EMBL" id="GAW10627.1"/>
    </source>
</evidence>
<comment type="caution">
    <text evidence="18">The sequence shown here is derived from an EMBL/GenBank/DDBJ whole genome shotgun (WGS) entry which is preliminary data.</text>
</comment>
<evidence type="ECO:0000256" key="7">
    <source>
        <dbReference type="ARBA" id="ARBA00022898"/>
    </source>
</evidence>
<keyword evidence="6" id="KW-0256">Endoplasmic reticulum</keyword>
<dbReference type="FunFam" id="3.40.640.10:FF:000020">
    <property type="entry name" value="sphingosine-1-phosphate lyase 1"/>
    <property type="match status" value="1"/>
</dbReference>
<dbReference type="InterPro" id="IPR014752">
    <property type="entry name" value="Arrestin-like_C"/>
</dbReference>
<evidence type="ECO:0000256" key="5">
    <source>
        <dbReference type="ARBA" id="ARBA00022692"/>
    </source>
</evidence>
<evidence type="ECO:0000256" key="11">
    <source>
        <dbReference type="ARBA" id="ARBA00023136"/>
    </source>
</evidence>
<evidence type="ECO:0000256" key="16">
    <source>
        <dbReference type="PIRSR" id="PIRSR602129-50"/>
    </source>
</evidence>
<dbReference type="EC" id="4.1.2.27" evidence="14"/>
<comment type="cofactor">
    <cofactor evidence="1 16">
        <name>pyridoxal 5'-phosphate</name>
        <dbReference type="ChEBI" id="CHEBI:597326"/>
    </cofactor>
</comment>
<reference evidence="18 19" key="1">
    <citation type="submission" date="2016-08" db="EMBL/GenBank/DDBJ databases">
        <authorList>
            <consortium name="Lentinula edodes genome sequencing consortium"/>
            <person name="Sakamoto Y."/>
            <person name="Nakade K."/>
            <person name="Sato S."/>
            <person name="Yoshida Y."/>
            <person name="Miyazaki K."/>
            <person name="Natsume S."/>
            <person name="Konno N."/>
        </authorList>
    </citation>
    <scope>NUCLEOTIDE SEQUENCE [LARGE SCALE GENOMIC DNA]</scope>
    <source>
        <strain evidence="18 19">NBRC 111202</strain>
    </source>
</reference>
<evidence type="ECO:0000256" key="4">
    <source>
        <dbReference type="ARBA" id="ARBA00004991"/>
    </source>
</evidence>
<evidence type="ECO:0000256" key="2">
    <source>
        <dbReference type="ARBA" id="ARBA00004389"/>
    </source>
</evidence>
<dbReference type="GO" id="GO:0030149">
    <property type="term" value="P:sphingolipid catabolic process"/>
    <property type="evidence" value="ECO:0007669"/>
    <property type="project" value="TreeGrafter"/>
</dbReference>
<dbReference type="STRING" id="5353.A0A1Q3ETW6"/>
<organism evidence="18 19">
    <name type="scientific">Lentinula edodes</name>
    <name type="common">Shiitake mushroom</name>
    <name type="synonym">Lentinus edodes</name>
    <dbReference type="NCBI Taxonomy" id="5353"/>
    <lineage>
        <taxon>Eukaryota</taxon>
        <taxon>Fungi</taxon>
        <taxon>Dikarya</taxon>
        <taxon>Basidiomycota</taxon>
        <taxon>Agaricomycotina</taxon>
        <taxon>Agaricomycetes</taxon>
        <taxon>Agaricomycetidae</taxon>
        <taxon>Agaricales</taxon>
        <taxon>Marasmiineae</taxon>
        <taxon>Omphalotaceae</taxon>
        <taxon>Lentinula</taxon>
    </lineage>
</organism>
<feature type="modified residue" description="N6-(pyridoxal phosphate)lysine" evidence="16">
    <location>
        <position position="234"/>
    </location>
</feature>
<dbReference type="Gene3D" id="3.90.1150.10">
    <property type="entry name" value="Aspartate Aminotransferase, domain 1"/>
    <property type="match status" value="1"/>
</dbReference>
<dbReference type="GO" id="GO:0030170">
    <property type="term" value="F:pyridoxal phosphate binding"/>
    <property type="evidence" value="ECO:0007669"/>
    <property type="project" value="InterPro"/>
</dbReference>
<keyword evidence="5" id="KW-0812">Transmembrane</keyword>
<dbReference type="InterPro" id="IPR002129">
    <property type="entry name" value="PyrdxlP-dep_de-COase"/>
</dbReference>
<keyword evidence="8" id="KW-0746">Sphingolipid metabolism</keyword>
<evidence type="ECO:0000256" key="12">
    <source>
        <dbReference type="ARBA" id="ARBA00023239"/>
    </source>
</evidence>
<dbReference type="Gene3D" id="2.60.40.640">
    <property type="match status" value="1"/>
</dbReference>
<keyword evidence="7 16" id="KW-0663">Pyridoxal phosphate</keyword>
<dbReference type="InterPro" id="IPR015422">
    <property type="entry name" value="PyrdxlP-dep_Trfase_small"/>
</dbReference>
<evidence type="ECO:0000256" key="13">
    <source>
        <dbReference type="ARBA" id="ARBA00038302"/>
    </source>
</evidence>
<dbReference type="Proteomes" id="UP000188533">
    <property type="component" value="Unassembled WGS sequence"/>
</dbReference>
<dbReference type="Pfam" id="PF00282">
    <property type="entry name" value="Pyridoxal_deC"/>
    <property type="match status" value="1"/>
</dbReference>
<reference evidence="18 19" key="2">
    <citation type="submission" date="2017-02" db="EMBL/GenBank/DDBJ databases">
        <title>A genome survey and senescence transcriptome analysis in Lentinula edodes.</title>
        <authorList>
            <person name="Sakamoto Y."/>
            <person name="Nakade K."/>
            <person name="Sato S."/>
            <person name="Yoshida Y."/>
            <person name="Miyazaki K."/>
            <person name="Natsume S."/>
            <person name="Konno N."/>
        </authorList>
    </citation>
    <scope>NUCLEOTIDE SEQUENCE [LARGE SCALE GENOMIC DNA]</scope>
    <source>
        <strain evidence="18 19">NBRC 111202</strain>
    </source>
</reference>
<keyword evidence="12" id="KW-0456">Lyase</keyword>
<dbReference type="InterPro" id="IPR050477">
    <property type="entry name" value="GrpII_AminoAcid_Decarb"/>
</dbReference>
<dbReference type="GO" id="GO:0005789">
    <property type="term" value="C:endoplasmic reticulum membrane"/>
    <property type="evidence" value="ECO:0007669"/>
    <property type="project" value="UniProtKB-SubCell"/>
</dbReference>
<evidence type="ECO:0000259" key="17">
    <source>
        <dbReference type="Pfam" id="PF00339"/>
    </source>
</evidence>
<comment type="pathway">
    <text evidence="4">Sphingolipid metabolism.</text>
</comment>
<dbReference type="GO" id="GO:0008117">
    <property type="term" value="F:sphinganine-1-phosphate aldolase activity"/>
    <property type="evidence" value="ECO:0007669"/>
    <property type="project" value="UniProtKB-EC"/>
</dbReference>
<evidence type="ECO:0000256" key="10">
    <source>
        <dbReference type="ARBA" id="ARBA00023098"/>
    </source>
</evidence>
<keyword evidence="18" id="KW-0808">Transferase</keyword>
<keyword evidence="10" id="KW-0443">Lipid metabolism</keyword>
<comment type="similarity">
    <text evidence="13">Belongs to the group II decarboxylase family. Sphingosine-1-phosphate lyase subfamily.</text>
</comment>
<protein>
    <recommendedName>
        <fullName evidence="14">sphinganine-1-phosphate aldolase</fullName>
        <ecNumber evidence="14">4.1.2.27</ecNumber>
    </recommendedName>
    <alternativeName>
        <fullName evidence="15">Sphingosine-1-phosphate aldolase</fullName>
    </alternativeName>
</protein>
<gene>
    <name evidence="18" type="ORF">LENED_012915</name>
</gene>
<dbReference type="PANTHER" id="PTHR42735:SF6">
    <property type="entry name" value="SPHINGOSINE-1-PHOSPHATE LYASE 1"/>
    <property type="match status" value="1"/>
</dbReference>
<dbReference type="SUPFAM" id="SSF53383">
    <property type="entry name" value="PLP-dependent transferases"/>
    <property type="match status" value="1"/>
</dbReference>
<dbReference type="InterPro" id="IPR014756">
    <property type="entry name" value="Ig_E-set"/>
</dbReference>
<keyword evidence="19" id="KW-1185">Reference proteome</keyword>
<dbReference type="GO" id="GO:0016740">
    <property type="term" value="F:transferase activity"/>
    <property type="evidence" value="ECO:0007669"/>
    <property type="project" value="UniProtKB-KW"/>
</dbReference>
<dbReference type="Pfam" id="PF00339">
    <property type="entry name" value="Arrestin_N"/>
    <property type="match status" value="1"/>
</dbReference>
<dbReference type="GO" id="GO:0019752">
    <property type="term" value="P:carboxylic acid metabolic process"/>
    <property type="evidence" value="ECO:0007669"/>
    <property type="project" value="InterPro"/>
</dbReference>
<evidence type="ECO:0000256" key="3">
    <source>
        <dbReference type="ARBA" id="ARBA00004760"/>
    </source>
</evidence>
<sequence length="869" mass="95153">MDTMDQQSGTLDYRRGKISGAVYHGGDDLEKVIVAAYKHYCVSNPLHPSVFPAVRKMEAEIVAMCLRLYNNPNGAGTMTAGGTESIIMAVKTYRDWARATKGITEPEMIIPSSAHAAFDKGAAYLKIKVHTIPVDPVTRKADIKRMKRAINTNTIMLVGSTINFPDGNQDDIVALGVLASKYNIGLHVDCCLGSFIVPYLEKAGLAEGSNGKYKLYPFDFRVNGVTSISCDTHKYGFAPKGTSVVMYKNAALRRFQYYVYPDWSGGVYASPSLSGSRPGALIAGTWAAMQYMGDKGYLESCRDIVTCARSIADTIASSIPELYVLGSPPASVVAFGSKHPKVNILEVGDMMSKKGWHLNGLSGPPALHIACTRLTVTMVDTFIADLKDAIKEAKITPNGKGTMVALYGLGNSSPLLCEVLSSKMHSIFNGSVSPASREQHIAIPLNEEEASIQPSFLPQSGSLSSLSPTDHDMSKEKERARLEIILEKECIFLKGTGVDVEPARLSGHVALYLSESTSIKEITLQFRGKARLPVPSHESISLNSAPLTFIVCNHEWSFLEGEKRHSHTLKAGRHFFPFQLQLGGSLPSTVSTTVFGGAFVAYKLRAHVSRPGLSHNLQSQIPVTIIRSFAPEALEYQQTLEIENTWPEKLMYSIMIPHKAWACGDTVTALVKFSPLLKGVGVLNINTSIHETVKVYTRTGHQEHNRAVASMKHEIMPMHYRIFLTRLVQGIAHLWIGSILSFCFFTPTVIPTLKQLSCNPSQQSSNQFVSQSSVKSGFQSRTWWPRQSITPGNRTLQLSDYNNSQEAMQRVPDYQIASRGFIGGVPPLTSLRDLPSYEDSQLGTRTRSDSDLASRFAGVSLSPMATVAE</sequence>
<dbReference type="AlphaFoldDB" id="A0A1Q3ETW6"/>
<evidence type="ECO:0000313" key="19">
    <source>
        <dbReference type="Proteomes" id="UP000188533"/>
    </source>
</evidence>
<dbReference type="InterPro" id="IPR011021">
    <property type="entry name" value="Arrestin-like_N"/>
</dbReference>
<dbReference type="Gene3D" id="6.10.140.2150">
    <property type="match status" value="1"/>
</dbReference>
<name>A0A1Q3ETW6_LENED</name>
<dbReference type="EMBL" id="BDGU01001940">
    <property type="protein sequence ID" value="GAW10627.1"/>
    <property type="molecule type" value="Genomic_DNA"/>
</dbReference>
<comment type="subcellular location">
    <subcellularLocation>
        <location evidence="2">Endoplasmic reticulum membrane</location>
        <topology evidence="2">Single-pass membrane protein</topology>
    </subcellularLocation>
</comment>
<evidence type="ECO:0000256" key="9">
    <source>
        <dbReference type="ARBA" id="ARBA00022989"/>
    </source>
</evidence>
<evidence type="ECO:0000256" key="1">
    <source>
        <dbReference type="ARBA" id="ARBA00001933"/>
    </source>
</evidence>
<evidence type="ECO:0000256" key="6">
    <source>
        <dbReference type="ARBA" id="ARBA00022824"/>
    </source>
</evidence>
<keyword evidence="9" id="KW-1133">Transmembrane helix</keyword>
<dbReference type="PANTHER" id="PTHR42735">
    <property type="match status" value="1"/>
</dbReference>
<evidence type="ECO:0000256" key="14">
    <source>
        <dbReference type="ARBA" id="ARBA00038965"/>
    </source>
</evidence>
<accession>A0A1Q3ETW6</accession>
<dbReference type="InterPro" id="IPR015421">
    <property type="entry name" value="PyrdxlP-dep_Trfase_major"/>
</dbReference>
<dbReference type="InterPro" id="IPR015424">
    <property type="entry name" value="PyrdxlP-dep_Trfase"/>
</dbReference>
<keyword evidence="11" id="KW-0472">Membrane</keyword>